<evidence type="ECO:0000313" key="2">
    <source>
        <dbReference type="Proteomes" id="UP000236751"/>
    </source>
</evidence>
<proteinExistence type="predicted"/>
<reference evidence="1 2" key="1">
    <citation type="submission" date="2016-10" db="EMBL/GenBank/DDBJ databases">
        <authorList>
            <person name="de Groot N.N."/>
        </authorList>
    </citation>
    <scope>NUCLEOTIDE SEQUENCE [LARGE SCALE GENOMIC DNA]</scope>
    <source>
        <strain evidence="1 2">Nl13</strain>
    </source>
</reference>
<sequence>MKFRLPALVIAISPSSAVIMNRVWKGISPLIGEGSAAYIAPTGETEYVATGVPATLPSFEALLLPVFTRLSGSRRSV</sequence>
<gene>
    <name evidence="1" type="ORF">SAMN05216403_11642</name>
</gene>
<evidence type="ECO:0000313" key="1">
    <source>
        <dbReference type="EMBL" id="SEF93607.1"/>
    </source>
</evidence>
<dbReference type="Proteomes" id="UP000236751">
    <property type="component" value="Unassembled WGS sequence"/>
</dbReference>
<name>A0A1H5W467_NITMU</name>
<dbReference type="AlphaFoldDB" id="A0A1H5W467"/>
<dbReference type="EMBL" id="FNVK01000016">
    <property type="protein sequence ID" value="SEF93607.1"/>
    <property type="molecule type" value="Genomic_DNA"/>
</dbReference>
<organism evidence="1 2">
    <name type="scientific">Nitrosospira multiformis (strain ATCC 25196 / NCIMB 11849 / C 71)</name>
    <dbReference type="NCBI Taxonomy" id="323848"/>
    <lineage>
        <taxon>Bacteria</taxon>
        <taxon>Pseudomonadati</taxon>
        <taxon>Pseudomonadota</taxon>
        <taxon>Betaproteobacteria</taxon>
        <taxon>Nitrosomonadales</taxon>
        <taxon>Nitrosomonadaceae</taxon>
        <taxon>Nitrosospira</taxon>
    </lineage>
</organism>
<accession>A0A1H5W467</accession>
<protein>
    <submittedName>
        <fullName evidence="1">Uncharacterized protein</fullName>
    </submittedName>
</protein>